<dbReference type="InterPro" id="IPR020818">
    <property type="entry name" value="Chaperonin_GroES"/>
</dbReference>
<dbReference type="Pfam" id="PF00166">
    <property type="entry name" value="Cpn10"/>
    <property type="match status" value="1"/>
</dbReference>
<proteinExistence type="inferred from homology"/>
<evidence type="ECO:0000256" key="2">
    <source>
        <dbReference type="ARBA" id="ARBA00023186"/>
    </source>
</evidence>
<dbReference type="AlphaFoldDB" id="A0A8C7WY69"/>
<evidence type="ECO:0000313" key="4">
    <source>
        <dbReference type="Proteomes" id="UP000694383"/>
    </source>
</evidence>
<dbReference type="GO" id="GO:0044183">
    <property type="term" value="F:protein folding chaperone"/>
    <property type="evidence" value="ECO:0007669"/>
    <property type="project" value="InterPro"/>
</dbReference>
<dbReference type="GeneTree" id="ENSGT00990000205265"/>
<dbReference type="Proteomes" id="UP000694383">
    <property type="component" value="Unplaced"/>
</dbReference>
<evidence type="ECO:0008006" key="5">
    <source>
        <dbReference type="Google" id="ProtNLM"/>
    </source>
</evidence>
<dbReference type="Gene3D" id="2.30.33.40">
    <property type="entry name" value="GroES chaperonin"/>
    <property type="match status" value="1"/>
</dbReference>
<accession>A0A8C7WY69</accession>
<dbReference type="SUPFAM" id="SSF50129">
    <property type="entry name" value="GroES-like"/>
    <property type="match status" value="1"/>
</dbReference>
<dbReference type="CDD" id="cd00320">
    <property type="entry name" value="cpn10"/>
    <property type="match status" value="1"/>
</dbReference>
<dbReference type="GO" id="GO:0046872">
    <property type="term" value="F:metal ion binding"/>
    <property type="evidence" value="ECO:0007669"/>
    <property type="project" value="TreeGrafter"/>
</dbReference>
<dbReference type="GO" id="GO:0005524">
    <property type="term" value="F:ATP binding"/>
    <property type="evidence" value="ECO:0007669"/>
    <property type="project" value="InterPro"/>
</dbReference>
<dbReference type="InterPro" id="IPR011032">
    <property type="entry name" value="GroES-like_sf"/>
</dbReference>
<keyword evidence="4" id="KW-1185">Reference proteome</keyword>
<dbReference type="GO" id="GO:0005759">
    <property type="term" value="C:mitochondrial matrix"/>
    <property type="evidence" value="ECO:0007669"/>
    <property type="project" value="TreeGrafter"/>
</dbReference>
<evidence type="ECO:0000256" key="1">
    <source>
        <dbReference type="ARBA" id="ARBA00006975"/>
    </source>
</evidence>
<dbReference type="GO" id="GO:0051087">
    <property type="term" value="F:protein-folding chaperone binding"/>
    <property type="evidence" value="ECO:0007669"/>
    <property type="project" value="TreeGrafter"/>
</dbReference>
<protein>
    <recommendedName>
        <fullName evidence="5">10 kDa heat shock protein, mitochondrial</fullName>
    </recommendedName>
</protein>
<comment type="similarity">
    <text evidence="1">Belongs to the GroES chaperonin family.</text>
</comment>
<evidence type="ECO:0000313" key="3">
    <source>
        <dbReference type="Ensembl" id="ENSOSIP00000005154.1"/>
    </source>
</evidence>
<dbReference type="GO" id="GO:0051082">
    <property type="term" value="F:unfolded protein binding"/>
    <property type="evidence" value="ECO:0007669"/>
    <property type="project" value="TreeGrafter"/>
</dbReference>
<dbReference type="InterPro" id="IPR037124">
    <property type="entry name" value="Chaperonin_GroES_sf"/>
</dbReference>
<reference evidence="3" key="1">
    <citation type="submission" date="2025-08" db="UniProtKB">
        <authorList>
            <consortium name="Ensembl"/>
        </authorList>
    </citation>
    <scope>IDENTIFICATION</scope>
</reference>
<name>A0A8C7WY69_9TELE</name>
<organism evidence="3 4">
    <name type="scientific">Oryzias sinensis</name>
    <name type="common">Chinese medaka</name>
    <dbReference type="NCBI Taxonomy" id="183150"/>
    <lineage>
        <taxon>Eukaryota</taxon>
        <taxon>Metazoa</taxon>
        <taxon>Chordata</taxon>
        <taxon>Craniata</taxon>
        <taxon>Vertebrata</taxon>
        <taxon>Euteleostomi</taxon>
        <taxon>Actinopterygii</taxon>
        <taxon>Neopterygii</taxon>
        <taxon>Teleostei</taxon>
        <taxon>Neoteleostei</taxon>
        <taxon>Acanthomorphata</taxon>
        <taxon>Ovalentaria</taxon>
        <taxon>Atherinomorphae</taxon>
        <taxon>Beloniformes</taxon>
        <taxon>Adrianichthyidae</taxon>
        <taxon>Oryziinae</taxon>
        <taxon>Oryzias</taxon>
    </lineage>
</organism>
<dbReference type="SMART" id="SM00883">
    <property type="entry name" value="Cpn10"/>
    <property type="match status" value="1"/>
</dbReference>
<reference evidence="3" key="2">
    <citation type="submission" date="2025-09" db="UniProtKB">
        <authorList>
            <consortium name="Ensembl"/>
        </authorList>
    </citation>
    <scope>IDENTIFICATION</scope>
</reference>
<dbReference type="PANTHER" id="PTHR10772">
    <property type="entry name" value="10 KDA HEAT SHOCK PROTEIN"/>
    <property type="match status" value="1"/>
</dbReference>
<dbReference type="Ensembl" id="ENSOSIT00000005514.1">
    <property type="protein sequence ID" value="ENSOSIP00000005154.1"/>
    <property type="gene ID" value="ENSOSIG00000003530.1"/>
</dbReference>
<dbReference type="PANTHER" id="PTHR10772:SF0">
    <property type="entry name" value="10 KDA HEAT SHOCK PROTEIN, MITOCHONDRIAL"/>
    <property type="match status" value="1"/>
</dbReference>
<sequence>MSRTPQRSGPKPISTRLEHRFLCLVFQKGDVQPMSVKVGEKVLLPEYGGTKVVLEDKDYFLFRDADILGKYVE</sequence>
<keyword evidence="2" id="KW-0143">Chaperone</keyword>